<comment type="caution">
    <text evidence="7">The sequence shown here is derived from an EMBL/GenBank/DDBJ whole genome shotgun (WGS) entry which is preliminary data.</text>
</comment>
<evidence type="ECO:0000256" key="2">
    <source>
        <dbReference type="SAM" id="Phobius"/>
    </source>
</evidence>
<feature type="compositionally biased region" description="Basic and acidic residues" evidence="1">
    <location>
        <begin position="24"/>
        <end position="35"/>
    </location>
</feature>
<dbReference type="Pfam" id="PF22820">
    <property type="entry name" value="TcaA_3rd_4th"/>
    <property type="match status" value="2"/>
</dbReference>
<dbReference type="InterPro" id="IPR056902">
    <property type="entry name" value="NTF2_YvbJ"/>
</dbReference>
<evidence type="ECO:0000313" key="7">
    <source>
        <dbReference type="EMBL" id="MEF2968111.1"/>
    </source>
</evidence>
<evidence type="ECO:0000313" key="8">
    <source>
        <dbReference type="Proteomes" id="UP001306950"/>
    </source>
</evidence>
<evidence type="ECO:0000259" key="6">
    <source>
        <dbReference type="Pfam" id="PF25155"/>
    </source>
</evidence>
<dbReference type="PANTHER" id="PTHR40038:SF1">
    <property type="entry name" value="MEMBRANE-ASSOCIATED PROTEIN TCAA"/>
    <property type="match status" value="1"/>
</dbReference>
<feature type="domain" description="TcaA 4th" evidence="5">
    <location>
        <begin position="356"/>
        <end position="425"/>
    </location>
</feature>
<sequence>MKYCSECGAKLESNVKFCSECGTRIEPKPDVEKNAEAANEPVPVSVPESGQIAEPPSGGQAPEPVADLPVKEQEPEPVSDMMTDPPVSGPTSELPASPETSVPALETASPNPPNGPVSQPVPTMQPAPAQPAATGTKEQGAFLRWIQRHKWPVISVAAAALLVLIGLFFISTLLGGSGQLADKFEKAVEAGDAQVLASMLKPGEQKLVVNKETVRPLLDLLREDELLRAQVVDEIEAQIEMHKKENGARVADVYAESIIQVKKAAKQSFLKADYELVVVPCYANVSTTYPDTKILVNGKEFFTTDEEFSYDEIGPLMPGKATIKAQFDGKYASLAKEETLTLSNPLEYYDVNLDLEGETVYVSSNYDEAAIYIDGEDTGLTTSDYEGIGPILLDGSSKAYVQKEFPWGTVKSEELPIDSEDMQIDIAPENDQFRDSIQTAVQTFYQEFLNALNTQDTSAMTHVSNAAEGEVAPIIQEMKNSNLTYSGKLTKIIFDMDSIEFTGWGDDYRANASIQVHYTQTVTDNADSTNTMTEDIVSNETFQLTYENDQWIVTSIYEDYSFDAGNSEEVLM</sequence>
<proteinExistence type="predicted"/>
<evidence type="ECO:0000259" key="4">
    <source>
        <dbReference type="Pfam" id="PF22813"/>
    </source>
</evidence>
<dbReference type="Pfam" id="PF25155">
    <property type="entry name" value="NTF2_YvbJ"/>
    <property type="match status" value="1"/>
</dbReference>
<dbReference type="PANTHER" id="PTHR40038">
    <property type="entry name" value="MEMBRANE-ASSOCIATED PROTEIN TCAA"/>
    <property type="match status" value="1"/>
</dbReference>
<gene>
    <name evidence="7" type="ORF">V3851_19970</name>
</gene>
<dbReference type="InterPro" id="IPR026870">
    <property type="entry name" value="Zinc_ribbon_dom"/>
</dbReference>
<feature type="region of interest" description="Disordered" evidence="1">
    <location>
        <begin position="24"/>
        <end position="136"/>
    </location>
</feature>
<name>A0ABU7VWM5_9BACL</name>
<evidence type="ECO:0000256" key="1">
    <source>
        <dbReference type="SAM" id="MobiDB-lite"/>
    </source>
</evidence>
<organism evidence="7 8">
    <name type="scientific">Paenibacillus haidiansis</name>
    <dbReference type="NCBI Taxonomy" id="1574488"/>
    <lineage>
        <taxon>Bacteria</taxon>
        <taxon>Bacillati</taxon>
        <taxon>Bacillota</taxon>
        <taxon>Bacilli</taxon>
        <taxon>Bacillales</taxon>
        <taxon>Paenibacillaceae</taxon>
        <taxon>Paenibacillus</taxon>
    </lineage>
</organism>
<feature type="transmembrane region" description="Helical" evidence="2">
    <location>
        <begin position="153"/>
        <end position="174"/>
    </location>
</feature>
<feature type="domain" description="YvbJ-like NTF2-like" evidence="6">
    <location>
        <begin position="437"/>
        <end position="556"/>
    </location>
</feature>
<dbReference type="Proteomes" id="UP001306950">
    <property type="component" value="Unassembled WGS sequence"/>
</dbReference>
<dbReference type="Pfam" id="PF22813">
    <property type="entry name" value="TcaA_2nd"/>
    <property type="match status" value="1"/>
</dbReference>
<dbReference type="RefSeq" id="WP_331848323.1">
    <property type="nucleotide sequence ID" value="NZ_JAZHPZ010000012.1"/>
</dbReference>
<feature type="domain" description="Zinc-ribbon" evidence="3">
    <location>
        <begin position="3"/>
        <end position="24"/>
    </location>
</feature>
<keyword evidence="8" id="KW-1185">Reference proteome</keyword>
<evidence type="ECO:0000259" key="5">
    <source>
        <dbReference type="Pfam" id="PF22820"/>
    </source>
</evidence>
<evidence type="ECO:0000259" key="3">
    <source>
        <dbReference type="Pfam" id="PF13240"/>
    </source>
</evidence>
<keyword evidence="2" id="KW-0472">Membrane</keyword>
<protein>
    <submittedName>
        <fullName evidence="7">Zinc-ribbon domain-containing protein</fullName>
    </submittedName>
</protein>
<keyword evidence="2" id="KW-1133">Transmembrane helix</keyword>
<feature type="domain" description="TcaA 4th" evidence="5">
    <location>
        <begin position="282"/>
        <end position="352"/>
    </location>
</feature>
<accession>A0ABU7VWM5</accession>
<dbReference type="InterPro" id="IPR054530">
    <property type="entry name" value="TcaA_4th"/>
</dbReference>
<dbReference type="Pfam" id="PF13240">
    <property type="entry name" value="Zn_Ribbon_1"/>
    <property type="match status" value="1"/>
</dbReference>
<dbReference type="EMBL" id="JAZHPZ010000012">
    <property type="protein sequence ID" value="MEF2968111.1"/>
    <property type="molecule type" value="Genomic_DNA"/>
</dbReference>
<reference evidence="7 8" key="1">
    <citation type="submission" date="2024-02" db="EMBL/GenBank/DDBJ databases">
        <title>A nitrogen-fixing paenibacillus bacterium.</title>
        <authorList>
            <person name="Zhang W.L."/>
            <person name="Chen S.F."/>
        </authorList>
    </citation>
    <scope>NUCLEOTIDE SEQUENCE [LARGE SCALE GENOMIC DNA]</scope>
    <source>
        <strain evidence="7 8">M1</strain>
    </source>
</reference>
<dbReference type="InterPro" id="IPR054529">
    <property type="entry name" value="TcaA_2nd"/>
</dbReference>
<feature type="domain" description="TcaA second" evidence="4">
    <location>
        <begin position="179"/>
        <end position="278"/>
    </location>
</feature>
<keyword evidence="2" id="KW-0812">Transmembrane</keyword>